<organism evidence="1 2">
    <name type="scientific">Nannocystis pusilla</name>
    <dbReference type="NCBI Taxonomy" id="889268"/>
    <lineage>
        <taxon>Bacteria</taxon>
        <taxon>Pseudomonadati</taxon>
        <taxon>Myxococcota</taxon>
        <taxon>Polyangia</taxon>
        <taxon>Nannocystales</taxon>
        <taxon>Nannocystaceae</taxon>
        <taxon>Nannocystis</taxon>
    </lineage>
</organism>
<accession>A0A9X3EIT8</accession>
<reference evidence="1" key="1">
    <citation type="submission" date="2022-11" db="EMBL/GenBank/DDBJ databases">
        <title>Minimal conservation of predation-associated metabolite biosynthetic gene clusters underscores biosynthetic potential of Myxococcota including descriptions for ten novel species: Archangium lansinium sp. nov., Myxococcus landrumus sp. nov., Nannocystis bai.</title>
        <authorList>
            <person name="Ahearne A."/>
            <person name="Stevens C."/>
            <person name="Phillips K."/>
        </authorList>
    </citation>
    <scope>NUCLEOTIDE SEQUENCE</scope>
    <source>
        <strain evidence="1">Na p29</strain>
    </source>
</reference>
<dbReference type="EMBL" id="JAPNKE010000002">
    <property type="protein sequence ID" value="MCY1004852.1"/>
    <property type="molecule type" value="Genomic_DNA"/>
</dbReference>
<dbReference type="AlphaFoldDB" id="A0A9X3EIT8"/>
<dbReference type="Proteomes" id="UP001150924">
    <property type="component" value="Unassembled WGS sequence"/>
</dbReference>
<sequence length="80" mass="8456">MRVADAAEVEEAARARRVAPLQRAPEADRRALAGDEADALVVDGLGDPLELVVLDDVVGDPALGAALEERAERGQPRGWT</sequence>
<comment type="caution">
    <text evidence="1">The sequence shown here is derived from an EMBL/GenBank/DDBJ whole genome shotgun (WGS) entry which is preliminary data.</text>
</comment>
<gene>
    <name evidence="1" type="ORF">OV079_04545</name>
</gene>
<evidence type="ECO:0000313" key="2">
    <source>
        <dbReference type="Proteomes" id="UP001150924"/>
    </source>
</evidence>
<evidence type="ECO:0000313" key="1">
    <source>
        <dbReference type="EMBL" id="MCY1004852.1"/>
    </source>
</evidence>
<dbReference type="RefSeq" id="WP_267766456.1">
    <property type="nucleotide sequence ID" value="NZ_JAPNKE010000002.1"/>
</dbReference>
<protein>
    <submittedName>
        <fullName evidence="1">Uncharacterized protein</fullName>
    </submittedName>
</protein>
<proteinExistence type="predicted"/>
<name>A0A9X3EIT8_9BACT</name>
<keyword evidence="2" id="KW-1185">Reference proteome</keyword>